<dbReference type="AlphaFoldDB" id="A0A9N9TWI9"/>
<evidence type="ECO:0000313" key="1">
    <source>
        <dbReference type="EMBL" id="CAG9864096.1"/>
    </source>
</evidence>
<dbReference type="OrthoDB" id="6754719at2759"/>
<accession>A0A9N9TWI9</accession>
<dbReference type="Pfam" id="PF14924">
    <property type="entry name" value="MAP10_N"/>
    <property type="match status" value="1"/>
</dbReference>
<name>A0A9N9TWI9_PHYSR</name>
<reference evidence="1" key="1">
    <citation type="submission" date="2022-01" db="EMBL/GenBank/DDBJ databases">
        <authorList>
            <person name="King R."/>
        </authorList>
    </citation>
    <scope>NUCLEOTIDE SEQUENCE</scope>
</reference>
<proteinExistence type="predicted"/>
<organism evidence="1 2">
    <name type="scientific">Phyllotreta striolata</name>
    <name type="common">Striped flea beetle</name>
    <name type="synonym">Crioceris striolata</name>
    <dbReference type="NCBI Taxonomy" id="444603"/>
    <lineage>
        <taxon>Eukaryota</taxon>
        <taxon>Metazoa</taxon>
        <taxon>Ecdysozoa</taxon>
        <taxon>Arthropoda</taxon>
        <taxon>Hexapoda</taxon>
        <taxon>Insecta</taxon>
        <taxon>Pterygota</taxon>
        <taxon>Neoptera</taxon>
        <taxon>Endopterygota</taxon>
        <taxon>Coleoptera</taxon>
        <taxon>Polyphaga</taxon>
        <taxon>Cucujiformia</taxon>
        <taxon>Chrysomeloidea</taxon>
        <taxon>Chrysomelidae</taxon>
        <taxon>Galerucinae</taxon>
        <taxon>Alticini</taxon>
        <taxon>Phyllotreta</taxon>
    </lineage>
</organism>
<dbReference type="EMBL" id="OU900100">
    <property type="protein sequence ID" value="CAG9864096.1"/>
    <property type="molecule type" value="Genomic_DNA"/>
</dbReference>
<evidence type="ECO:0000313" key="2">
    <source>
        <dbReference type="Proteomes" id="UP001153712"/>
    </source>
</evidence>
<keyword evidence="2" id="KW-1185">Reference proteome</keyword>
<sequence>MSKQRLFILEFFISKIKIDKSALPVPSFRSIGINLSSPPFLNTTIKTEEFDGGKDVQASNGEFKTEIGKNVLFPSRHKDLANHMHDKPLKINLLVSNKHSAVGEFPWRKDFLDTVKLSETVDVVKSVSFADDFAILNAKFKKAGFISMTIKLSCIGDKTETYLNLQGPSPVFINADNLQQIKCDKYNFGDDKIHPVSQLYSVEAAEDEGAVMKYSWGQLVGNKADVKSLAPDADATTMIGPSVSRQKHIDMASRISETASLVHRPPEKKFFDFINMMAVDMDSRPDETVVNIAFDRKKQNLGVMDAATRMKIKMGSLLSVDGELTEDRLCRKLCRKCDCEGLQKFHEHGLGPRYRESGLGKFYEICEPSTTYGMYNVFEDLSRYGPQNFYRRPKDPYQKFCRPASRFHGPQRIKKNDLCYCPPLPDKAMRGEELCCCCPVHVELEPKKRLRGGCDAENSTNKQRTPLRLRGGGIIEKSDEEISFKPWHPSITDIIKKIVDQASL</sequence>
<gene>
    <name evidence="1" type="ORF">PHYEVI_LOCUS10353</name>
</gene>
<dbReference type="Proteomes" id="UP001153712">
    <property type="component" value="Chromosome 7"/>
</dbReference>
<protein>
    <submittedName>
        <fullName evidence="1">Uncharacterized protein</fullName>
    </submittedName>
</protein>